<evidence type="ECO:0000313" key="2">
    <source>
        <dbReference type="EnsemblMetazoa" id="GAUT018664-PA"/>
    </source>
</evidence>
<feature type="region of interest" description="Disordered" evidence="1">
    <location>
        <begin position="66"/>
        <end position="87"/>
    </location>
</feature>
<evidence type="ECO:0000256" key="1">
    <source>
        <dbReference type="SAM" id="MobiDB-lite"/>
    </source>
</evidence>
<dbReference type="Proteomes" id="UP000078200">
    <property type="component" value="Unassembled WGS sequence"/>
</dbReference>
<protein>
    <submittedName>
        <fullName evidence="2">Uncharacterized protein</fullName>
    </submittedName>
</protein>
<feature type="compositionally biased region" description="Acidic residues" evidence="1">
    <location>
        <begin position="71"/>
        <end position="86"/>
    </location>
</feature>
<dbReference type="VEuPathDB" id="VectorBase:GAUT018664"/>
<name>A0A1A9UX52_GLOAU</name>
<keyword evidence="3" id="KW-1185">Reference proteome</keyword>
<dbReference type="EnsemblMetazoa" id="GAUT018664-RA">
    <property type="protein sequence ID" value="GAUT018664-PA"/>
    <property type="gene ID" value="GAUT018664"/>
</dbReference>
<dbReference type="AlphaFoldDB" id="A0A1A9UX52"/>
<organism evidence="2 3">
    <name type="scientific">Glossina austeni</name>
    <name type="common">Savannah tsetse fly</name>
    <dbReference type="NCBI Taxonomy" id="7395"/>
    <lineage>
        <taxon>Eukaryota</taxon>
        <taxon>Metazoa</taxon>
        <taxon>Ecdysozoa</taxon>
        <taxon>Arthropoda</taxon>
        <taxon>Hexapoda</taxon>
        <taxon>Insecta</taxon>
        <taxon>Pterygota</taxon>
        <taxon>Neoptera</taxon>
        <taxon>Endopterygota</taxon>
        <taxon>Diptera</taxon>
        <taxon>Brachycera</taxon>
        <taxon>Muscomorpha</taxon>
        <taxon>Hippoboscoidea</taxon>
        <taxon>Glossinidae</taxon>
        <taxon>Glossina</taxon>
    </lineage>
</organism>
<sequence length="136" mass="15564">MTEPTWASEGTKTRRIRVDGSNLGSTHSTGDVLRMSISSVIVNIRYAVVQLSNGMVEKCRVTCCDVQHTDDDNDDDEDDDDDDDVDDGNKLQIFELKIHSRLQRQQQQQQQQQQRQVTFAITSARHLRFELLLNSI</sequence>
<accession>A0A1A9UX52</accession>
<evidence type="ECO:0000313" key="3">
    <source>
        <dbReference type="Proteomes" id="UP000078200"/>
    </source>
</evidence>
<proteinExistence type="predicted"/>
<reference evidence="2" key="1">
    <citation type="submission" date="2020-05" db="UniProtKB">
        <authorList>
            <consortium name="EnsemblMetazoa"/>
        </authorList>
    </citation>
    <scope>IDENTIFICATION</scope>
    <source>
        <strain evidence="2">TTRI</strain>
    </source>
</reference>